<dbReference type="Gene3D" id="2.170.130.10">
    <property type="entry name" value="TonB-dependent receptor, plug domain"/>
    <property type="match status" value="1"/>
</dbReference>
<dbReference type="Gene3D" id="2.60.40.1120">
    <property type="entry name" value="Carboxypeptidase-like, regulatory domain"/>
    <property type="match status" value="1"/>
</dbReference>
<evidence type="ECO:0000256" key="6">
    <source>
        <dbReference type="ARBA" id="ARBA00023136"/>
    </source>
</evidence>
<gene>
    <name evidence="12" type="ORF">NX774_20160</name>
</gene>
<dbReference type="SUPFAM" id="SSF56935">
    <property type="entry name" value="Porins"/>
    <property type="match status" value="1"/>
</dbReference>
<accession>A0ABT2DIE7</accession>
<keyword evidence="9" id="KW-0732">Signal</keyword>
<dbReference type="Pfam" id="PF25183">
    <property type="entry name" value="OMP_b-brl_4"/>
    <property type="match status" value="1"/>
</dbReference>
<dbReference type="RefSeq" id="WP_258824062.1">
    <property type="nucleotide sequence ID" value="NZ_JANUHB010000005.1"/>
</dbReference>
<dbReference type="InterPro" id="IPR036942">
    <property type="entry name" value="Beta-barrel_TonB_sf"/>
</dbReference>
<dbReference type="Proteomes" id="UP001206126">
    <property type="component" value="Unassembled WGS sequence"/>
</dbReference>
<feature type="chain" id="PRO_5045248859" evidence="9">
    <location>
        <begin position="31"/>
        <end position="1034"/>
    </location>
</feature>
<evidence type="ECO:0000256" key="8">
    <source>
        <dbReference type="ARBA" id="ARBA00023237"/>
    </source>
</evidence>
<keyword evidence="3" id="KW-0813">Transport</keyword>
<evidence type="ECO:0000256" key="4">
    <source>
        <dbReference type="ARBA" id="ARBA00022452"/>
    </source>
</evidence>
<dbReference type="InterPro" id="IPR057601">
    <property type="entry name" value="Oar-like_b-barrel"/>
</dbReference>
<keyword evidence="8" id="KW-0998">Cell outer membrane</keyword>
<dbReference type="InterPro" id="IPR012910">
    <property type="entry name" value="Plug_dom"/>
</dbReference>
<organism evidence="12 13">
    <name type="scientific">Massilia agilis</name>
    <dbReference type="NCBI Taxonomy" id="1811226"/>
    <lineage>
        <taxon>Bacteria</taxon>
        <taxon>Pseudomonadati</taxon>
        <taxon>Pseudomonadota</taxon>
        <taxon>Betaproteobacteria</taxon>
        <taxon>Burkholderiales</taxon>
        <taxon>Oxalobacteraceae</taxon>
        <taxon>Telluria group</taxon>
        <taxon>Massilia</taxon>
    </lineage>
</organism>
<dbReference type="EMBL" id="JANUHB010000005">
    <property type="protein sequence ID" value="MCS0810243.1"/>
    <property type="molecule type" value="Genomic_DNA"/>
</dbReference>
<evidence type="ECO:0000313" key="13">
    <source>
        <dbReference type="Proteomes" id="UP001206126"/>
    </source>
</evidence>
<dbReference type="InterPro" id="IPR039426">
    <property type="entry name" value="TonB-dep_rcpt-like"/>
</dbReference>
<proteinExistence type="inferred from homology"/>
<evidence type="ECO:0000256" key="9">
    <source>
        <dbReference type="SAM" id="SignalP"/>
    </source>
</evidence>
<keyword evidence="7 12" id="KW-0675">Receptor</keyword>
<evidence type="ECO:0000256" key="5">
    <source>
        <dbReference type="ARBA" id="ARBA00022692"/>
    </source>
</evidence>
<sequence>MLRKTVVARALSIAFSTAALSAAVMQPAAAQSNAAGTVYGKVAPGAATSVVLRNLDTNQQRTVQVDGSGSFTASALAIGRYRATLQGGSMNGQTSEVEVIAGQGVEAVFVSGGVAKVEVTGRRSRIDVTSASNGATFTARELAKLPVARNVDAIIQLAPNTTKSDPTYIAGASIGGGGPSENAYYINGMPVTNPLTQLGASELPFGAIAQAEIKTGGYGAEFGRSVGGVVNITGKSGTNNWEVGALASTAPNRLRSKQKDAYFADTSPNKGISRTDYHVNEVTTDQLGAYVGGPIVKDKLFMFAAVENTKSDQHSINRNQNDSASLLASQGYRDRMVKTLRYYTKFDWNITDEHRLEFTQLGDLPTVDTSYRAYDYKTHTPGGVVKSTLHEESPGTAAAPNGAEVQILRYTGNLTDNLTVTALGGRSHTEHITEPGGYDPTMPGANASPEFQAPGLNYLSPQKFTTLASSPSYDDVDFFRADLEYKLGSHTLRAGIDKIKVSSLAAGTVTAGGWTWTYGKVDDPTKSTPVPGGNIPAFSGNGPLASQGYYVAKTISSTASDAFSKQSAQYIEDNWKVTKDLLVTIGVRNESFENQNSAHVSYLEQKNIIQPRASAVWDVNGDSSLKVFGSAGRYTVQMPTVVALRGANGSQNTSQYYSYTGTDKNGQPTGLTQLTVPVSANGEFGQPKDPKTVASLNLKPSRQDELTLGFEQAYSPSLNWGAKVTYRTLKSTIDDFCDGRPFRRYALAHGIKMAGEADFDPADNPIYPYFQCASFNPGEDQDFMIDFMQNGQYTKVHLTAAELGFEKPKRVYKALDLFLEHPYRNGWYGKVNYTLSRSTGNTEGQTLSDLNTGQGDVAATTTWDYSGIMRYANGLLPNDRLHQIKAFGFYDITQEWTVGGNLSIQSGRPRGCLGWDPNPASDPDWQQVGQSPNYGVEHFCFGSTWDKNVPAPRGTMGRLPWTKSLDLNLVYRPKVFEGLALKLDVFNVFNSQDVAKYNEQYNSGSGGISVNYNSVSSYTPARSMRLSAEFNHRF</sequence>
<evidence type="ECO:0000259" key="10">
    <source>
        <dbReference type="Pfam" id="PF07715"/>
    </source>
</evidence>
<comment type="similarity">
    <text evidence="2">Belongs to the TonB-dependent receptor family.</text>
</comment>
<dbReference type="PANTHER" id="PTHR30069:SF46">
    <property type="entry name" value="OAR PROTEIN"/>
    <property type="match status" value="1"/>
</dbReference>
<evidence type="ECO:0000256" key="1">
    <source>
        <dbReference type="ARBA" id="ARBA00004571"/>
    </source>
</evidence>
<dbReference type="PANTHER" id="PTHR30069">
    <property type="entry name" value="TONB-DEPENDENT OUTER MEMBRANE RECEPTOR"/>
    <property type="match status" value="1"/>
</dbReference>
<reference evidence="12 13" key="1">
    <citation type="submission" date="2022-08" db="EMBL/GenBank/DDBJ databases">
        <title>Reclassification of Massilia species as members of the genera Telluria, Duganella, Pseudoduganella, Mokoshia gen. nov. and Zemynaea gen. nov. using orthogonal and non-orthogonal genome-based approaches.</title>
        <authorList>
            <person name="Bowman J.P."/>
        </authorList>
    </citation>
    <scope>NUCLEOTIDE SEQUENCE [LARGE SCALE GENOMIC DNA]</scope>
    <source>
        <strain evidence="12 13">JCM 31605</strain>
    </source>
</reference>
<feature type="domain" description="TonB-dependent transporter Oar-like beta-barrel" evidence="11">
    <location>
        <begin position="341"/>
        <end position="1009"/>
    </location>
</feature>
<feature type="signal peptide" evidence="9">
    <location>
        <begin position="1"/>
        <end position="30"/>
    </location>
</feature>
<evidence type="ECO:0000256" key="2">
    <source>
        <dbReference type="ARBA" id="ARBA00009810"/>
    </source>
</evidence>
<evidence type="ECO:0000256" key="3">
    <source>
        <dbReference type="ARBA" id="ARBA00022448"/>
    </source>
</evidence>
<keyword evidence="13" id="KW-1185">Reference proteome</keyword>
<protein>
    <submittedName>
        <fullName evidence="12">TonB-dependent receptor plug domain-containing protein</fullName>
    </submittedName>
</protein>
<evidence type="ECO:0000259" key="11">
    <source>
        <dbReference type="Pfam" id="PF25183"/>
    </source>
</evidence>
<evidence type="ECO:0000256" key="7">
    <source>
        <dbReference type="ARBA" id="ARBA00023170"/>
    </source>
</evidence>
<evidence type="ECO:0000313" key="12">
    <source>
        <dbReference type="EMBL" id="MCS0810243.1"/>
    </source>
</evidence>
<feature type="domain" description="TonB-dependent receptor plug" evidence="10">
    <location>
        <begin position="136"/>
        <end position="229"/>
    </location>
</feature>
<keyword evidence="5" id="KW-0812">Transmembrane</keyword>
<keyword evidence="6" id="KW-0472">Membrane</keyword>
<comment type="caution">
    <text evidence="12">The sequence shown here is derived from an EMBL/GenBank/DDBJ whole genome shotgun (WGS) entry which is preliminary data.</text>
</comment>
<dbReference type="InterPro" id="IPR037066">
    <property type="entry name" value="Plug_dom_sf"/>
</dbReference>
<dbReference type="Pfam" id="PF07715">
    <property type="entry name" value="Plug"/>
    <property type="match status" value="1"/>
</dbReference>
<comment type="subcellular location">
    <subcellularLocation>
        <location evidence="1">Cell outer membrane</location>
        <topology evidence="1">Multi-pass membrane protein</topology>
    </subcellularLocation>
</comment>
<dbReference type="Gene3D" id="2.40.170.20">
    <property type="entry name" value="TonB-dependent receptor, beta-barrel domain"/>
    <property type="match status" value="1"/>
</dbReference>
<keyword evidence="4" id="KW-1134">Transmembrane beta strand</keyword>
<name>A0ABT2DIE7_9BURK</name>